<dbReference type="PANTHER" id="PTHR45436">
    <property type="entry name" value="SENSOR HISTIDINE KINASE YKOH"/>
    <property type="match status" value="1"/>
</dbReference>
<comment type="subcellular location">
    <subcellularLocation>
        <location evidence="2">Cell membrane</location>
    </subcellularLocation>
</comment>
<keyword evidence="4" id="KW-0597">Phosphoprotein</keyword>
<dbReference type="InterPro" id="IPR003660">
    <property type="entry name" value="HAMP_dom"/>
</dbReference>
<dbReference type="InterPro" id="IPR036890">
    <property type="entry name" value="HATPase_C_sf"/>
</dbReference>
<evidence type="ECO:0000256" key="5">
    <source>
        <dbReference type="ARBA" id="ARBA00022679"/>
    </source>
</evidence>
<evidence type="ECO:0000313" key="16">
    <source>
        <dbReference type="Proteomes" id="UP001500618"/>
    </source>
</evidence>
<keyword evidence="15" id="KW-0067">ATP-binding</keyword>
<evidence type="ECO:0000256" key="8">
    <source>
        <dbReference type="ARBA" id="ARBA00022989"/>
    </source>
</evidence>
<keyword evidence="8 12" id="KW-1133">Transmembrane helix</keyword>
<dbReference type="SMART" id="SM00388">
    <property type="entry name" value="HisKA"/>
    <property type="match status" value="1"/>
</dbReference>
<reference evidence="15 16" key="1">
    <citation type="journal article" date="2019" name="Int. J. Syst. Evol. Microbiol.">
        <title>The Global Catalogue of Microorganisms (GCM) 10K type strain sequencing project: providing services to taxonomists for standard genome sequencing and annotation.</title>
        <authorList>
            <consortium name="The Broad Institute Genomics Platform"/>
            <consortium name="The Broad Institute Genome Sequencing Center for Infectious Disease"/>
            <person name="Wu L."/>
            <person name="Ma J."/>
        </authorList>
    </citation>
    <scope>NUCLEOTIDE SEQUENCE [LARGE SCALE GENOMIC DNA]</scope>
    <source>
        <strain evidence="15 16">JCM 14718</strain>
    </source>
</reference>
<evidence type="ECO:0000256" key="4">
    <source>
        <dbReference type="ARBA" id="ARBA00022553"/>
    </source>
</evidence>
<evidence type="ECO:0000256" key="3">
    <source>
        <dbReference type="ARBA" id="ARBA00012438"/>
    </source>
</evidence>
<dbReference type="GO" id="GO:0005524">
    <property type="term" value="F:ATP binding"/>
    <property type="evidence" value="ECO:0007669"/>
    <property type="project" value="UniProtKB-KW"/>
</dbReference>
<evidence type="ECO:0000256" key="12">
    <source>
        <dbReference type="SAM" id="Phobius"/>
    </source>
</evidence>
<keyword evidence="15" id="KW-0547">Nucleotide-binding</keyword>
<dbReference type="InterPro" id="IPR004358">
    <property type="entry name" value="Sig_transdc_His_kin-like_C"/>
</dbReference>
<feature type="domain" description="Histidine kinase" evidence="13">
    <location>
        <begin position="242"/>
        <end position="454"/>
    </location>
</feature>
<dbReference type="Pfam" id="PF02518">
    <property type="entry name" value="HATPase_c"/>
    <property type="match status" value="1"/>
</dbReference>
<dbReference type="CDD" id="cd00075">
    <property type="entry name" value="HATPase"/>
    <property type="match status" value="1"/>
</dbReference>
<feature type="region of interest" description="Disordered" evidence="11">
    <location>
        <begin position="451"/>
        <end position="471"/>
    </location>
</feature>
<evidence type="ECO:0000256" key="1">
    <source>
        <dbReference type="ARBA" id="ARBA00000085"/>
    </source>
</evidence>
<feature type="transmembrane region" description="Helical" evidence="12">
    <location>
        <begin position="159"/>
        <end position="180"/>
    </location>
</feature>
<dbReference type="PROSITE" id="PS50109">
    <property type="entry name" value="HIS_KIN"/>
    <property type="match status" value="1"/>
</dbReference>
<dbReference type="Gene3D" id="3.30.565.10">
    <property type="entry name" value="Histidine kinase-like ATPase, C-terminal domain"/>
    <property type="match status" value="1"/>
</dbReference>
<dbReference type="EMBL" id="BAAANY010000020">
    <property type="protein sequence ID" value="GAA1695287.1"/>
    <property type="molecule type" value="Genomic_DNA"/>
</dbReference>
<organism evidence="15 16">
    <name type="scientific">Fodinicola feengrottensis</name>
    <dbReference type="NCBI Taxonomy" id="435914"/>
    <lineage>
        <taxon>Bacteria</taxon>
        <taxon>Bacillati</taxon>
        <taxon>Actinomycetota</taxon>
        <taxon>Actinomycetes</taxon>
        <taxon>Mycobacteriales</taxon>
        <taxon>Fodinicola</taxon>
    </lineage>
</organism>
<dbReference type="CDD" id="cd00082">
    <property type="entry name" value="HisKA"/>
    <property type="match status" value="1"/>
</dbReference>
<evidence type="ECO:0000259" key="13">
    <source>
        <dbReference type="PROSITE" id="PS50109"/>
    </source>
</evidence>
<dbReference type="Pfam" id="PF00672">
    <property type="entry name" value="HAMP"/>
    <property type="match status" value="1"/>
</dbReference>
<dbReference type="PRINTS" id="PR00344">
    <property type="entry name" value="BCTRLSENSOR"/>
</dbReference>
<dbReference type="SUPFAM" id="SSF55874">
    <property type="entry name" value="ATPase domain of HSP90 chaperone/DNA topoisomerase II/histidine kinase"/>
    <property type="match status" value="1"/>
</dbReference>
<dbReference type="InterPro" id="IPR036097">
    <property type="entry name" value="HisK_dim/P_sf"/>
</dbReference>
<proteinExistence type="predicted"/>
<keyword evidence="7" id="KW-0418">Kinase</keyword>
<dbReference type="PROSITE" id="PS50885">
    <property type="entry name" value="HAMP"/>
    <property type="match status" value="1"/>
</dbReference>
<comment type="catalytic activity">
    <reaction evidence="1">
        <text>ATP + protein L-histidine = ADP + protein N-phospho-L-histidine.</text>
        <dbReference type="EC" id="2.7.13.3"/>
    </reaction>
</comment>
<dbReference type="InterPro" id="IPR050428">
    <property type="entry name" value="TCS_sensor_his_kinase"/>
</dbReference>
<dbReference type="CDD" id="cd06225">
    <property type="entry name" value="HAMP"/>
    <property type="match status" value="1"/>
</dbReference>
<dbReference type="SUPFAM" id="SSF47384">
    <property type="entry name" value="Homodimeric domain of signal transducing histidine kinase"/>
    <property type="match status" value="1"/>
</dbReference>
<feature type="transmembrane region" description="Helical" evidence="12">
    <location>
        <begin position="12"/>
        <end position="32"/>
    </location>
</feature>
<name>A0ABN2HXQ0_9ACTN</name>
<dbReference type="Gene3D" id="1.10.287.130">
    <property type="match status" value="1"/>
</dbReference>
<dbReference type="Pfam" id="PF00512">
    <property type="entry name" value="HisKA"/>
    <property type="match status" value="1"/>
</dbReference>
<accession>A0ABN2HXQ0</accession>
<protein>
    <recommendedName>
        <fullName evidence="3">histidine kinase</fullName>
        <ecNumber evidence="3">2.7.13.3</ecNumber>
    </recommendedName>
</protein>
<dbReference type="SMART" id="SM00304">
    <property type="entry name" value="HAMP"/>
    <property type="match status" value="1"/>
</dbReference>
<dbReference type="Proteomes" id="UP001500618">
    <property type="component" value="Unassembled WGS sequence"/>
</dbReference>
<dbReference type="InterPro" id="IPR005467">
    <property type="entry name" value="His_kinase_dom"/>
</dbReference>
<keyword evidence="16" id="KW-1185">Reference proteome</keyword>
<comment type="caution">
    <text evidence="15">The sequence shown here is derived from an EMBL/GenBank/DDBJ whole genome shotgun (WGS) entry which is preliminary data.</text>
</comment>
<dbReference type="InterPro" id="IPR003594">
    <property type="entry name" value="HATPase_dom"/>
</dbReference>
<evidence type="ECO:0000256" key="6">
    <source>
        <dbReference type="ARBA" id="ARBA00022692"/>
    </source>
</evidence>
<evidence type="ECO:0000256" key="2">
    <source>
        <dbReference type="ARBA" id="ARBA00004236"/>
    </source>
</evidence>
<evidence type="ECO:0000313" key="15">
    <source>
        <dbReference type="EMBL" id="GAA1695287.1"/>
    </source>
</evidence>
<evidence type="ECO:0000256" key="11">
    <source>
        <dbReference type="SAM" id="MobiDB-lite"/>
    </source>
</evidence>
<dbReference type="InterPro" id="IPR003661">
    <property type="entry name" value="HisK_dim/P_dom"/>
</dbReference>
<evidence type="ECO:0000259" key="14">
    <source>
        <dbReference type="PROSITE" id="PS50885"/>
    </source>
</evidence>
<dbReference type="PANTHER" id="PTHR45436:SF5">
    <property type="entry name" value="SENSOR HISTIDINE KINASE TRCS"/>
    <property type="match status" value="1"/>
</dbReference>
<dbReference type="Gene3D" id="6.10.340.10">
    <property type="match status" value="1"/>
</dbReference>
<dbReference type="EC" id="2.7.13.3" evidence="3"/>
<evidence type="ECO:0000256" key="9">
    <source>
        <dbReference type="ARBA" id="ARBA00023012"/>
    </source>
</evidence>
<dbReference type="SMART" id="SM00387">
    <property type="entry name" value="HATPase_c"/>
    <property type="match status" value="1"/>
</dbReference>
<dbReference type="RefSeq" id="WP_163566884.1">
    <property type="nucleotide sequence ID" value="NZ_BAAANY010000020.1"/>
</dbReference>
<evidence type="ECO:0000256" key="7">
    <source>
        <dbReference type="ARBA" id="ARBA00022777"/>
    </source>
</evidence>
<gene>
    <name evidence="15" type="ORF">GCM10009765_50630</name>
</gene>
<keyword evidence="5" id="KW-0808">Transferase</keyword>
<keyword evidence="6 12" id="KW-0812">Transmembrane</keyword>
<evidence type="ECO:0000256" key="10">
    <source>
        <dbReference type="ARBA" id="ARBA00023136"/>
    </source>
</evidence>
<keyword evidence="10 12" id="KW-0472">Membrane</keyword>
<dbReference type="SUPFAM" id="SSF158472">
    <property type="entry name" value="HAMP domain-like"/>
    <property type="match status" value="1"/>
</dbReference>
<sequence>MRHLTLRGRLALMSAVAVAIAIVLAATSAWLITRSQLTQQLNANLQAAAIGAIQKNDPTTVCRLDASLLPDRYSVHFQVISEDGAQLCGQTGDSPRLQESDAAVASADSLTSTTHDAVTYYGTKVQVYALTYYPKFPHLAVVVSEPLAVVDDPMRSLGLLYLGIAALGVLLAASAGLVIARTGLAPVDRLTQAAEHISRTEDLSITLPIQGNDEIARLGQAFNTMTHALAESRERQRRLIEDAGHELRTPLTSMRTNVDLLRRSAATGRPLPDGEAPRMLTSIDAQLRELSDLVIDLLALARGVQPAADGVARQVALHRIVERALNRARLRGPDHRIEAELQPWFVRGDPTGLERAVLNILDNAIKFSPPNGSVEVTLSEGRLVVRDHGPGISKADAAEVFERFWRSPTARALPGSGLGLAIVAQVMRDVGGRVTLASAPTGGAVATCVFPGSPTEPAPEQTPTPIAAGPQ</sequence>
<feature type="domain" description="HAMP" evidence="14">
    <location>
        <begin position="181"/>
        <end position="234"/>
    </location>
</feature>
<keyword evidence="9" id="KW-0902">Two-component regulatory system</keyword>